<evidence type="ECO:0000313" key="1">
    <source>
        <dbReference type="EMBL" id="JAD69985.1"/>
    </source>
</evidence>
<name>A0A0A9C993_ARUDO</name>
<proteinExistence type="predicted"/>
<protein>
    <submittedName>
        <fullName evidence="1">Uncharacterized protein</fullName>
    </submittedName>
</protein>
<reference evidence="1" key="1">
    <citation type="submission" date="2014-09" db="EMBL/GenBank/DDBJ databases">
        <authorList>
            <person name="Magalhaes I.L.F."/>
            <person name="Oliveira U."/>
            <person name="Santos F.R."/>
            <person name="Vidigal T.H.D.A."/>
            <person name="Brescovit A.D."/>
            <person name="Santos A.J."/>
        </authorList>
    </citation>
    <scope>NUCLEOTIDE SEQUENCE</scope>
    <source>
        <tissue evidence="1">Shoot tissue taken approximately 20 cm above the soil surface</tissue>
    </source>
</reference>
<dbReference type="AlphaFoldDB" id="A0A0A9C993"/>
<accession>A0A0A9C993</accession>
<reference evidence="1" key="2">
    <citation type="journal article" date="2015" name="Data Brief">
        <title>Shoot transcriptome of the giant reed, Arundo donax.</title>
        <authorList>
            <person name="Barrero R.A."/>
            <person name="Guerrero F.D."/>
            <person name="Moolhuijzen P."/>
            <person name="Goolsby J.A."/>
            <person name="Tidwell J."/>
            <person name="Bellgard S.E."/>
            <person name="Bellgard M.I."/>
        </authorList>
    </citation>
    <scope>NUCLEOTIDE SEQUENCE</scope>
    <source>
        <tissue evidence="1">Shoot tissue taken approximately 20 cm above the soil surface</tissue>
    </source>
</reference>
<organism evidence="1">
    <name type="scientific">Arundo donax</name>
    <name type="common">Giant reed</name>
    <name type="synonym">Donax arundinaceus</name>
    <dbReference type="NCBI Taxonomy" id="35708"/>
    <lineage>
        <taxon>Eukaryota</taxon>
        <taxon>Viridiplantae</taxon>
        <taxon>Streptophyta</taxon>
        <taxon>Embryophyta</taxon>
        <taxon>Tracheophyta</taxon>
        <taxon>Spermatophyta</taxon>
        <taxon>Magnoliopsida</taxon>
        <taxon>Liliopsida</taxon>
        <taxon>Poales</taxon>
        <taxon>Poaceae</taxon>
        <taxon>PACMAD clade</taxon>
        <taxon>Arundinoideae</taxon>
        <taxon>Arundineae</taxon>
        <taxon>Arundo</taxon>
    </lineage>
</organism>
<sequence>MCHMRMTSVTLRLSHAHRSCWHPRRCSTATPLLSRSPQLFALREANTACVTSLGRGTDDVPRNRCCNTLETTTQRVCRRRSRMHTWLNRIPVRRRPSRFSHSRAPKALCTHHNDCHLGLRAYSHSRDTRNQSEST</sequence>
<dbReference type="EMBL" id="GBRH01227910">
    <property type="protein sequence ID" value="JAD69985.1"/>
    <property type="molecule type" value="Transcribed_RNA"/>
</dbReference>